<accession>A0ACB9LI45</accession>
<dbReference type="Proteomes" id="UP001057402">
    <property type="component" value="Chromosome 11"/>
</dbReference>
<comment type="caution">
    <text evidence="1">The sequence shown here is derived from an EMBL/GenBank/DDBJ whole genome shotgun (WGS) entry which is preliminary data.</text>
</comment>
<evidence type="ECO:0000313" key="2">
    <source>
        <dbReference type="Proteomes" id="UP001057402"/>
    </source>
</evidence>
<protein>
    <submittedName>
        <fullName evidence="1">Uncharacterized protein</fullName>
    </submittedName>
</protein>
<gene>
    <name evidence="1" type="ORF">MLD38_035765</name>
</gene>
<keyword evidence="2" id="KW-1185">Reference proteome</keyword>
<evidence type="ECO:0000313" key="1">
    <source>
        <dbReference type="EMBL" id="KAI4310814.1"/>
    </source>
</evidence>
<dbReference type="EMBL" id="CM042890">
    <property type="protein sequence ID" value="KAI4310814.1"/>
    <property type="molecule type" value="Genomic_DNA"/>
</dbReference>
<proteinExistence type="predicted"/>
<sequence length="94" mass="10704">MGMQSDRFYLPKNIEFLNSEQLFPEQYIQVMVGDILQWPTVIFVMVVVDKSKGDPELSQGMSVDGVTTWEQVTEGEALFNPWGKIDVTLPYPTC</sequence>
<organism evidence="1 2">
    <name type="scientific">Melastoma candidum</name>
    <dbReference type="NCBI Taxonomy" id="119954"/>
    <lineage>
        <taxon>Eukaryota</taxon>
        <taxon>Viridiplantae</taxon>
        <taxon>Streptophyta</taxon>
        <taxon>Embryophyta</taxon>
        <taxon>Tracheophyta</taxon>
        <taxon>Spermatophyta</taxon>
        <taxon>Magnoliopsida</taxon>
        <taxon>eudicotyledons</taxon>
        <taxon>Gunneridae</taxon>
        <taxon>Pentapetalae</taxon>
        <taxon>rosids</taxon>
        <taxon>malvids</taxon>
        <taxon>Myrtales</taxon>
        <taxon>Melastomataceae</taxon>
        <taxon>Melastomatoideae</taxon>
        <taxon>Melastomateae</taxon>
        <taxon>Melastoma</taxon>
    </lineage>
</organism>
<name>A0ACB9LI45_9MYRT</name>
<reference evidence="2" key="1">
    <citation type="journal article" date="2023" name="Front. Plant Sci.">
        <title>Chromosomal-level genome assembly of Melastoma candidum provides insights into trichome evolution.</title>
        <authorList>
            <person name="Zhong Y."/>
            <person name="Wu W."/>
            <person name="Sun C."/>
            <person name="Zou P."/>
            <person name="Liu Y."/>
            <person name="Dai S."/>
            <person name="Zhou R."/>
        </authorList>
    </citation>
    <scope>NUCLEOTIDE SEQUENCE [LARGE SCALE GENOMIC DNA]</scope>
</reference>